<proteinExistence type="predicted"/>
<evidence type="ECO:0000313" key="2">
    <source>
        <dbReference type="EMBL" id="CAH9083994.1"/>
    </source>
</evidence>
<dbReference type="AlphaFoldDB" id="A0A9P0Z1Z6"/>
<dbReference type="Proteomes" id="UP001152484">
    <property type="component" value="Unassembled WGS sequence"/>
</dbReference>
<protein>
    <submittedName>
        <fullName evidence="2">Uncharacterized protein</fullName>
    </submittedName>
</protein>
<name>A0A9P0Z1Z6_CUSEU</name>
<evidence type="ECO:0000313" key="3">
    <source>
        <dbReference type="Proteomes" id="UP001152484"/>
    </source>
</evidence>
<evidence type="ECO:0000256" key="1">
    <source>
        <dbReference type="SAM" id="MobiDB-lite"/>
    </source>
</evidence>
<dbReference type="EMBL" id="CAMAPE010000017">
    <property type="protein sequence ID" value="CAH9083994.1"/>
    <property type="molecule type" value="Genomic_DNA"/>
</dbReference>
<feature type="region of interest" description="Disordered" evidence="1">
    <location>
        <begin position="108"/>
        <end position="129"/>
    </location>
</feature>
<sequence>MDGALTLLLELTCAGGYHSSESAEICGRKDGAVGNINQTGDSFWFRVHMFFCQKANAIVRTEEAVESGFKLPIISVLYGRGVCEKQMQPLEVDPIQWMWCWDIDPEAQYPDQEGPRYPAQATGPSLYDE</sequence>
<accession>A0A9P0Z1Z6</accession>
<reference evidence="2" key="1">
    <citation type="submission" date="2022-07" db="EMBL/GenBank/DDBJ databases">
        <authorList>
            <person name="Macas J."/>
            <person name="Novak P."/>
            <person name="Neumann P."/>
        </authorList>
    </citation>
    <scope>NUCLEOTIDE SEQUENCE</scope>
</reference>
<comment type="caution">
    <text evidence="2">The sequence shown here is derived from an EMBL/GenBank/DDBJ whole genome shotgun (WGS) entry which is preliminary data.</text>
</comment>
<gene>
    <name evidence="2" type="ORF">CEURO_LOCUS8828</name>
</gene>
<dbReference type="OrthoDB" id="1418084at2759"/>
<organism evidence="2 3">
    <name type="scientific">Cuscuta europaea</name>
    <name type="common">European dodder</name>
    <dbReference type="NCBI Taxonomy" id="41803"/>
    <lineage>
        <taxon>Eukaryota</taxon>
        <taxon>Viridiplantae</taxon>
        <taxon>Streptophyta</taxon>
        <taxon>Embryophyta</taxon>
        <taxon>Tracheophyta</taxon>
        <taxon>Spermatophyta</taxon>
        <taxon>Magnoliopsida</taxon>
        <taxon>eudicotyledons</taxon>
        <taxon>Gunneridae</taxon>
        <taxon>Pentapetalae</taxon>
        <taxon>asterids</taxon>
        <taxon>lamiids</taxon>
        <taxon>Solanales</taxon>
        <taxon>Convolvulaceae</taxon>
        <taxon>Cuscuteae</taxon>
        <taxon>Cuscuta</taxon>
        <taxon>Cuscuta subgen. Cuscuta</taxon>
    </lineage>
</organism>
<keyword evidence="3" id="KW-1185">Reference proteome</keyword>